<comment type="caution">
    <text evidence="3">The sequence shown here is derived from an EMBL/GenBank/DDBJ whole genome shotgun (WGS) entry which is preliminary data.</text>
</comment>
<protein>
    <recommendedName>
        <fullName evidence="1">Amine oxidase</fullName>
        <ecNumber evidence="1">1.4.3.-</ecNumber>
    </recommendedName>
</protein>
<dbReference type="PANTHER" id="PTHR10638">
    <property type="entry name" value="COPPER AMINE OXIDASE"/>
    <property type="match status" value="1"/>
</dbReference>
<dbReference type="GO" id="GO:0009308">
    <property type="term" value="P:amine metabolic process"/>
    <property type="evidence" value="ECO:0007669"/>
    <property type="project" value="UniProtKB-UniRule"/>
</dbReference>
<dbReference type="InterPro" id="IPR015798">
    <property type="entry name" value="Cu_amine_oxidase_C"/>
</dbReference>
<dbReference type="AlphaFoldDB" id="A0AAW0MHQ3"/>
<dbReference type="EMBL" id="JBBPFD010000213">
    <property type="protein sequence ID" value="KAK7879697.1"/>
    <property type="molecule type" value="Genomic_DNA"/>
</dbReference>
<dbReference type="GO" id="GO:0008131">
    <property type="term" value="F:primary methylamine oxidase activity"/>
    <property type="evidence" value="ECO:0007669"/>
    <property type="project" value="InterPro"/>
</dbReference>
<dbReference type="SUPFAM" id="SSF49998">
    <property type="entry name" value="Amine oxidase catalytic domain"/>
    <property type="match status" value="1"/>
</dbReference>
<organism evidence="3 4">
    <name type="scientific">Mugilogobius chulae</name>
    <name type="common">yellowstripe goby</name>
    <dbReference type="NCBI Taxonomy" id="88201"/>
    <lineage>
        <taxon>Eukaryota</taxon>
        <taxon>Metazoa</taxon>
        <taxon>Chordata</taxon>
        <taxon>Craniata</taxon>
        <taxon>Vertebrata</taxon>
        <taxon>Euteleostomi</taxon>
        <taxon>Actinopterygii</taxon>
        <taxon>Neopterygii</taxon>
        <taxon>Teleostei</taxon>
        <taxon>Neoteleostei</taxon>
        <taxon>Acanthomorphata</taxon>
        <taxon>Gobiaria</taxon>
        <taxon>Gobiiformes</taxon>
        <taxon>Gobioidei</taxon>
        <taxon>Gobiidae</taxon>
        <taxon>Gobionellinae</taxon>
        <taxon>Mugilogobius</taxon>
    </lineage>
</organism>
<comment type="similarity">
    <text evidence="1">Belongs to the copper/topaquinone oxidase family.</text>
</comment>
<comment type="PTM">
    <text evidence="1">Topaquinone (TPQ) is generated by copper-dependent autoxidation of a specific tyrosyl residue.</text>
</comment>
<dbReference type="GO" id="GO:0005507">
    <property type="term" value="F:copper ion binding"/>
    <property type="evidence" value="ECO:0007669"/>
    <property type="project" value="InterPro"/>
</dbReference>
<keyword evidence="1" id="KW-0801">TPQ</keyword>
<keyword evidence="4" id="KW-1185">Reference proteome</keyword>
<keyword evidence="1" id="KW-0186">Copper</keyword>
<sequence>MRVFDVRFRNERILYELSVQEAMSVYGSVTPGMGMTKFLDSGSGIGRFAHELVCGEDCPYDATYRTITTIANYDYMWDFSSFLVQDSLKHGHQVAPNVLRNIHTHFINFTGDLDFVEVCDPECLCKCLVKLLVSEAERAEQQCD</sequence>
<proteinExistence type="inferred from homology"/>
<evidence type="ECO:0000256" key="1">
    <source>
        <dbReference type="RuleBase" id="RU000672"/>
    </source>
</evidence>
<dbReference type="InterPro" id="IPR000269">
    <property type="entry name" value="Cu_amine_oxidase"/>
</dbReference>
<dbReference type="GO" id="GO:0005886">
    <property type="term" value="C:plasma membrane"/>
    <property type="evidence" value="ECO:0007669"/>
    <property type="project" value="TreeGrafter"/>
</dbReference>
<dbReference type="Pfam" id="PF01179">
    <property type="entry name" value="Cu_amine_oxid"/>
    <property type="match status" value="1"/>
</dbReference>
<feature type="domain" description="Copper amine oxidase catalytic" evidence="2">
    <location>
        <begin position="1"/>
        <end position="64"/>
    </location>
</feature>
<dbReference type="PANTHER" id="PTHR10638:SF4">
    <property type="entry name" value="RETINA-SPECIFIC COPPER AMINE OXIDASE"/>
    <property type="match status" value="1"/>
</dbReference>
<dbReference type="GO" id="GO:0048038">
    <property type="term" value="F:quinone binding"/>
    <property type="evidence" value="ECO:0007669"/>
    <property type="project" value="InterPro"/>
</dbReference>
<dbReference type="Proteomes" id="UP001460270">
    <property type="component" value="Unassembled WGS sequence"/>
</dbReference>
<evidence type="ECO:0000259" key="2">
    <source>
        <dbReference type="Pfam" id="PF01179"/>
    </source>
</evidence>
<dbReference type="Gene3D" id="2.70.98.20">
    <property type="entry name" value="Copper amine oxidase, catalytic domain"/>
    <property type="match status" value="1"/>
</dbReference>
<dbReference type="EC" id="1.4.3.-" evidence="1"/>
<accession>A0AAW0MHQ3</accession>
<keyword evidence="1" id="KW-0560">Oxidoreductase</keyword>
<evidence type="ECO:0000313" key="4">
    <source>
        <dbReference type="Proteomes" id="UP001460270"/>
    </source>
</evidence>
<dbReference type="InterPro" id="IPR036460">
    <property type="entry name" value="Cu_amine_oxidase_C_sf"/>
</dbReference>
<keyword evidence="1" id="KW-0479">Metal-binding</keyword>
<comment type="cofactor">
    <cofactor evidence="1">
        <name>Cu cation</name>
        <dbReference type="ChEBI" id="CHEBI:23378"/>
    </cofactor>
    <text evidence="1">Contains 1 topaquinone per subunit.</text>
</comment>
<name>A0AAW0MHQ3_9GOBI</name>
<gene>
    <name evidence="3" type="ORF">WMY93_033598</name>
</gene>
<evidence type="ECO:0000313" key="3">
    <source>
        <dbReference type="EMBL" id="KAK7879697.1"/>
    </source>
</evidence>
<reference evidence="4" key="1">
    <citation type="submission" date="2024-04" db="EMBL/GenBank/DDBJ databases">
        <title>Salinicola lusitanus LLJ914,a marine bacterium isolated from the Okinawa Trough.</title>
        <authorList>
            <person name="Li J."/>
        </authorList>
    </citation>
    <scope>NUCLEOTIDE SEQUENCE [LARGE SCALE GENOMIC DNA]</scope>
</reference>